<protein>
    <submittedName>
        <fullName evidence="2">Toxic protein SymE</fullName>
    </submittedName>
</protein>
<dbReference type="Pfam" id="PF08845">
    <property type="entry name" value="SymE_toxin"/>
    <property type="match status" value="1"/>
</dbReference>
<sequence>MTHEKDIAQEGERQLKIYQKYQRRENTPAVFFPEIRLCGKWLQDLGFACGEEVTVKYFKNKLEITLNPVAEVEPAQVRRRKR</sequence>
<dbReference type="EMBL" id="FUZA01000002">
    <property type="protein sequence ID" value="SKB87191.1"/>
    <property type="molecule type" value="Genomic_DNA"/>
</dbReference>
<dbReference type="InterPro" id="IPR014944">
    <property type="entry name" value="Toxin_SymE-like"/>
</dbReference>
<dbReference type="AlphaFoldDB" id="A0A1T5ETE1"/>
<evidence type="ECO:0000313" key="3">
    <source>
        <dbReference type="Proteomes" id="UP000190897"/>
    </source>
</evidence>
<dbReference type="GO" id="GO:0016070">
    <property type="term" value="P:RNA metabolic process"/>
    <property type="evidence" value="ECO:0007669"/>
    <property type="project" value="InterPro"/>
</dbReference>
<dbReference type="RefSeq" id="WP_082215199.1">
    <property type="nucleotide sequence ID" value="NZ_FUZA01000002.1"/>
</dbReference>
<accession>A0A1T5ETE1</accession>
<organism evidence="2 3">
    <name type="scientific">Dyadobacter psychrophilus</name>
    <dbReference type="NCBI Taxonomy" id="651661"/>
    <lineage>
        <taxon>Bacteria</taxon>
        <taxon>Pseudomonadati</taxon>
        <taxon>Bacteroidota</taxon>
        <taxon>Cytophagia</taxon>
        <taxon>Cytophagales</taxon>
        <taxon>Spirosomataceae</taxon>
        <taxon>Dyadobacter</taxon>
    </lineage>
</organism>
<name>A0A1T5ETE1_9BACT</name>
<dbReference type="GO" id="GO:0016788">
    <property type="term" value="F:hydrolase activity, acting on ester bonds"/>
    <property type="evidence" value="ECO:0007669"/>
    <property type="project" value="InterPro"/>
</dbReference>
<dbReference type="Proteomes" id="UP000190897">
    <property type="component" value="Unassembled WGS sequence"/>
</dbReference>
<dbReference type="GO" id="GO:0005737">
    <property type="term" value="C:cytoplasm"/>
    <property type="evidence" value="ECO:0007669"/>
    <property type="project" value="InterPro"/>
</dbReference>
<evidence type="ECO:0000313" key="2">
    <source>
        <dbReference type="EMBL" id="SKB87191.1"/>
    </source>
</evidence>
<evidence type="ECO:0000259" key="1">
    <source>
        <dbReference type="Pfam" id="PF08845"/>
    </source>
</evidence>
<reference evidence="3" key="1">
    <citation type="submission" date="2017-02" db="EMBL/GenBank/DDBJ databases">
        <authorList>
            <person name="Varghese N."/>
            <person name="Submissions S."/>
        </authorList>
    </citation>
    <scope>NUCLEOTIDE SEQUENCE [LARGE SCALE GENOMIC DNA]</scope>
    <source>
        <strain evidence="3">DSM 22270</strain>
    </source>
</reference>
<proteinExistence type="predicted"/>
<feature type="domain" description="Toxin SymE-like" evidence="1">
    <location>
        <begin position="12"/>
        <end position="65"/>
    </location>
</feature>
<keyword evidence="3" id="KW-1185">Reference proteome</keyword>
<gene>
    <name evidence="2" type="ORF">SAMN05660293_02747</name>
</gene>
<dbReference type="GO" id="GO:0003723">
    <property type="term" value="F:RNA binding"/>
    <property type="evidence" value="ECO:0007669"/>
    <property type="project" value="InterPro"/>
</dbReference>
<dbReference type="OrthoDB" id="9803936at2"/>